<comment type="caution">
    <text evidence="2">The sequence shown here is derived from an EMBL/GenBank/DDBJ whole genome shotgun (WGS) entry which is preliminary data.</text>
</comment>
<keyword evidence="1" id="KW-1133">Transmembrane helix</keyword>
<reference evidence="2 3" key="1">
    <citation type="submission" date="2020-06" db="EMBL/GenBank/DDBJ databases">
        <authorList>
            <person name="Criscuolo A."/>
        </authorList>
    </citation>
    <scope>NUCLEOTIDE SEQUENCE [LARGE SCALE GENOMIC DNA]</scope>
    <source>
        <strain evidence="2">PXU-55</strain>
    </source>
</reference>
<organism evidence="2 3">
    <name type="scientific">Flavobacterium panici</name>
    <dbReference type="NCBI Taxonomy" id="2654843"/>
    <lineage>
        <taxon>Bacteria</taxon>
        <taxon>Pseudomonadati</taxon>
        <taxon>Bacteroidota</taxon>
        <taxon>Flavobacteriia</taxon>
        <taxon>Flavobacteriales</taxon>
        <taxon>Flavobacteriaceae</taxon>
        <taxon>Flavobacterium</taxon>
    </lineage>
</organism>
<keyword evidence="1" id="KW-0472">Membrane</keyword>
<sequence>MLISKVLKIVVFAVFDLFVFVFCGIYMMGYDDFYNESQGEYFSFSSMKTEYKIVWCFYNFWIFLNCLFLIYIIYKVYKKLALK</sequence>
<keyword evidence="3" id="KW-1185">Reference proteome</keyword>
<evidence type="ECO:0000256" key="1">
    <source>
        <dbReference type="SAM" id="Phobius"/>
    </source>
</evidence>
<feature type="transmembrane region" description="Helical" evidence="1">
    <location>
        <begin position="7"/>
        <end position="28"/>
    </location>
</feature>
<protein>
    <submittedName>
        <fullName evidence="2">Uncharacterized protein</fullName>
    </submittedName>
</protein>
<dbReference type="EMBL" id="CAIJDE010000063">
    <property type="protein sequence ID" value="CAC9976682.1"/>
    <property type="molecule type" value="Genomic_DNA"/>
</dbReference>
<evidence type="ECO:0000313" key="3">
    <source>
        <dbReference type="Proteomes" id="UP000533639"/>
    </source>
</evidence>
<dbReference type="Proteomes" id="UP000533639">
    <property type="component" value="Unassembled WGS sequence"/>
</dbReference>
<evidence type="ECO:0000313" key="2">
    <source>
        <dbReference type="EMBL" id="CAC9976682.1"/>
    </source>
</evidence>
<gene>
    <name evidence="2" type="ORF">FLAPXU55_04410</name>
</gene>
<name>A0A9N8P403_9FLAO</name>
<keyword evidence="1" id="KW-0812">Transmembrane</keyword>
<accession>A0A9N8P403</accession>
<dbReference type="AlphaFoldDB" id="A0A9N8P403"/>
<feature type="transmembrane region" description="Helical" evidence="1">
    <location>
        <begin position="52"/>
        <end position="74"/>
    </location>
</feature>
<proteinExistence type="predicted"/>